<dbReference type="EMBL" id="JABSTQ010009188">
    <property type="protein sequence ID" value="KAG0431877.1"/>
    <property type="molecule type" value="Genomic_DNA"/>
</dbReference>
<gene>
    <name evidence="1" type="ORF">HPB47_021364</name>
</gene>
<sequence>MTAASESPASSLHAGGAVDSRHADVRTNESERGERDCSPWRAPGERHLFGDAAEARSEGLIPGTPPFGPESRGQVYRLWRRVTENRKNRRPPPRQE</sequence>
<accession>A0AC60QDR9</accession>
<protein>
    <submittedName>
        <fullName evidence="1">Uncharacterized protein</fullName>
    </submittedName>
</protein>
<dbReference type="Proteomes" id="UP000805193">
    <property type="component" value="Unassembled WGS sequence"/>
</dbReference>
<organism evidence="1 2">
    <name type="scientific">Ixodes persulcatus</name>
    <name type="common">Taiga tick</name>
    <dbReference type="NCBI Taxonomy" id="34615"/>
    <lineage>
        <taxon>Eukaryota</taxon>
        <taxon>Metazoa</taxon>
        <taxon>Ecdysozoa</taxon>
        <taxon>Arthropoda</taxon>
        <taxon>Chelicerata</taxon>
        <taxon>Arachnida</taxon>
        <taxon>Acari</taxon>
        <taxon>Parasitiformes</taxon>
        <taxon>Ixodida</taxon>
        <taxon>Ixodoidea</taxon>
        <taxon>Ixodidae</taxon>
        <taxon>Ixodinae</taxon>
        <taxon>Ixodes</taxon>
    </lineage>
</organism>
<proteinExistence type="predicted"/>
<reference evidence="1 2" key="1">
    <citation type="journal article" date="2020" name="Cell">
        <title>Large-Scale Comparative Analyses of Tick Genomes Elucidate Their Genetic Diversity and Vector Capacities.</title>
        <authorList>
            <consortium name="Tick Genome and Microbiome Consortium (TIGMIC)"/>
            <person name="Jia N."/>
            <person name="Wang J."/>
            <person name="Shi W."/>
            <person name="Du L."/>
            <person name="Sun Y."/>
            <person name="Zhan W."/>
            <person name="Jiang J.F."/>
            <person name="Wang Q."/>
            <person name="Zhang B."/>
            <person name="Ji P."/>
            <person name="Bell-Sakyi L."/>
            <person name="Cui X.M."/>
            <person name="Yuan T.T."/>
            <person name="Jiang B.G."/>
            <person name="Yang W.F."/>
            <person name="Lam T.T."/>
            <person name="Chang Q.C."/>
            <person name="Ding S.J."/>
            <person name="Wang X.J."/>
            <person name="Zhu J.G."/>
            <person name="Ruan X.D."/>
            <person name="Zhao L."/>
            <person name="Wei J.T."/>
            <person name="Ye R.Z."/>
            <person name="Que T.C."/>
            <person name="Du C.H."/>
            <person name="Zhou Y.H."/>
            <person name="Cheng J.X."/>
            <person name="Dai P.F."/>
            <person name="Guo W.B."/>
            <person name="Han X.H."/>
            <person name="Huang E.J."/>
            <person name="Li L.F."/>
            <person name="Wei W."/>
            <person name="Gao Y.C."/>
            <person name="Liu J.Z."/>
            <person name="Shao H.Z."/>
            <person name="Wang X."/>
            <person name="Wang C.C."/>
            <person name="Yang T.C."/>
            <person name="Huo Q.B."/>
            <person name="Li W."/>
            <person name="Chen H.Y."/>
            <person name="Chen S.E."/>
            <person name="Zhou L.G."/>
            <person name="Ni X.B."/>
            <person name="Tian J.H."/>
            <person name="Sheng Y."/>
            <person name="Liu T."/>
            <person name="Pan Y.S."/>
            <person name="Xia L.Y."/>
            <person name="Li J."/>
            <person name="Zhao F."/>
            <person name="Cao W.C."/>
        </authorList>
    </citation>
    <scope>NUCLEOTIDE SEQUENCE [LARGE SCALE GENOMIC DNA]</scope>
    <source>
        <strain evidence="1">Iper-2018</strain>
    </source>
</reference>
<name>A0AC60QDR9_IXOPE</name>
<evidence type="ECO:0000313" key="2">
    <source>
        <dbReference type="Proteomes" id="UP000805193"/>
    </source>
</evidence>
<comment type="caution">
    <text evidence="1">The sequence shown here is derived from an EMBL/GenBank/DDBJ whole genome shotgun (WGS) entry which is preliminary data.</text>
</comment>
<evidence type="ECO:0000313" key="1">
    <source>
        <dbReference type="EMBL" id="KAG0431877.1"/>
    </source>
</evidence>
<keyword evidence="2" id="KW-1185">Reference proteome</keyword>